<dbReference type="Proteomes" id="UP001062846">
    <property type="component" value="Chromosome 3"/>
</dbReference>
<reference evidence="1" key="1">
    <citation type="submission" date="2022-02" db="EMBL/GenBank/DDBJ databases">
        <title>Plant Genome Project.</title>
        <authorList>
            <person name="Zhang R.-G."/>
        </authorList>
    </citation>
    <scope>NUCLEOTIDE SEQUENCE</scope>
    <source>
        <strain evidence="1">AT1</strain>
    </source>
</reference>
<comment type="caution">
    <text evidence="1">The sequence shown here is derived from an EMBL/GenBank/DDBJ whole genome shotgun (WGS) entry which is preliminary data.</text>
</comment>
<protein>
    <submittedName>
        <fullName evidence="1">Uncharacterized protein</fullName>
    </submittedName>
</protein>
<gene>
    <name evidence="1" type="ORF">RHMOL_Rhmol03G0101000</name>
</gene>
<organism evidence="1 2">
    <name type="scientific">Rhododendron molle</name>
    <name type="common">Chinese azalea</name>
    <name type="synonym">Azalea mollis</name>
    <dbReference type="NCBI Taxonomy" id="49168"/>
    <lineage>
        <taxon>Eukaryota</taxon>
        <taxon>Viridiplantae</taxon>
        <taxon>Streptophyta</taxon>
        <taxon>Embryophyta</taxon>
        <taxon>Tracheophyta</taxon>
        <taxon>Spermatophyta</taxon>
        <taxon>Magnoliopsida</taxon>
        <taxon>eudicotyledons</taxon>
        <taxon>Gunneridae</taxon>
        <taxon>Pentapetalae</taxon>
        <taxon>asterids</taxon>
        <taxon>Ericales</taxon>
        <taxon>Ericaceae</taxon>
        <taxon>Ericoideae</taxon>
        <taxon>Rhodoreae</taxon>
        <taxon>Rhododendron</taxon>
    </lineage>
</organism>
<accession>A0ACC0PDN2</accession>
<evidence type="ECO:0000313" key="2">
    <source>
        <dbReference type="Proteomes" id="UP001062846"/>
    </source>
</evidence>
<proteinExistence type="predicted"/>
<name>A0ACC0PDN2_RHOML</name>
<sequence>MSIPIASEIDIRSLFYSLRNPPQSRPHSVTRPLTRIWGQLFFLFLPLLVVVLLVLDGIVMDSHSGLGLSSDLMHSLEIDCLFHGWPARNKVYESLGTVSRLCIKSEDLNVNLKDPPEDYT</sequence>
<keyword evidence="2" id="KW-1185">Reference proteome</keyword>
<dbReference type="EMBL" id="CM046390">
    <property type="protein sequence ID" value="KAI8563281.1"/>
    <property type="molecule type" value="Genomic_DNA"/>
</dbReference>
<evidence type="ECO:0000313" key="1">
    <source>
        <dbReference type="EMBL" id="KAI8563281.1"/>
    </source>
</evidence>